<keyword evidence="6" id="KW-0540">Nuclease</keyword>
<comment type="caution">
    <text evidence="12">The sequence shown here is derived from an EMBL/GenBank/DDBJ whole genome shotgun (WGS) entry which is preliminary data.</text>
</comment>
<evidence type="ECO:0000256" key="7">
    <source>
        <dbReference type="ARBA" id="ARBA00022723"/>
    </source>
</evidence>
<name>A0A972VUE3_9GAMM</name>
<evidence type="ECO:0000256" key="2">
    <source>
        <dbReference type="ARBA" id="ARBA00001946"/>
    </source>
</evidence>
<dbReference type="Gene3D" id="3.30.420.10">
    <property type="entry name" value="Ribonuclease H-like superfamily/Ribonuclease H"/>
    <property type="match status" value="1"/>
</dbReference>
<comment type="subunit">
    <text evidence="4">Monomer.</text>
</comment>
<proteinExistence type="inferred from homology"/>
<evidence type="ECO:0000313" key="13">
    <source>
        <dbReference type="Proteomes" id="UP000754644"/>
    </source>
</evidence>
<evidence type="ECO:0000256" key="3">
    <source>
        <dbReference type="ARBA" id="ARBA00005300"/>
    </source>
</evidence>
<evidence type="ECO:0000256" key="10">
    <source>
        <dbReference type="ARBA" id="ARBA00022842"/>
    </source>
</evidence>
<dbReference type="GO" id="GO:0003676">
    <property type="term" value="F:nucleic acid binding"/>
    <property type="evidence" value="ECO:0007669"/>
    <property type="project" value="InterPro"/>
</dbReference>
<dbReference type="Pfam" id="PF00075">
    <property type="entry name" value="RNase_H"/>
    <property type="match status" value="1"/>
</dbReference>
<keyword evidence="9" id="KW-0378">Hydrolase</keyword>
<dbReference type="GO" id="GO:0046872">
    <property type="term" value="F:metal ion binding"/>
    <property type="evidence" value="ECO:0007669"/>
    <property type="project" value="UniProtKB-KW"/>
</dbReference>
<evidence type="ECO:0000256" key="1">
    <source>
        <dbReference type="ARBA" id="ARBA00000077"/>
    </source>
</evidence>
<dbReference type="InterPro" id="IPR050092">
    <property type="entry name" value="RNase_H"/>
</dbReference>
<comment type="similarity">
    <text evidence="3">Belongs to the RNase H family.</text>
</comment>
<evidence type="ECO:0000256" key="8">
    <source>
        <dbReference type="ARBA" id="ARBA00022759"/>
    </source>
</evidence>
<dbReference type="PROSITE" id="PS50879">
    <property type="entry name" value="RNASE_H_1"/>
    <property type="match status" value="1"/>
</dbReference>
<dbReference type="AlphaFoldDB" id="A0A972VUE3"/>
<evidence type="ECO:0000256" key="5">
    <source>
        <dbReference type="ARBA" id="ARBA00012180"/>
    </source>
</evidence>
<dbReference type="PANTHER" id="PTHR10642">
    <property type="entry name" value="RIBONUCLEASE H1"/>
    <property type="match status" value="1"/>
</dbReference>
<dbReference type="GO" id="GO:0043137">
    <property type="term" value="P:DNA replication, removal of RNA primer"/>
    <property type="evidence" value="ECO:0007669"/>
    <property type="project" value="TreeGrafter"/>
</dbReference>
<dbReference type="SUPFAM" id="SSF53098">
    <property type="entry name" value="Ribonuclease H-like"/>
    <property type="match status" value="1"/>
</dbReference>
<protein>
    <recommendedName>
        <fullName evidence="5">ribonuclease H</fullName>
        <ecNumber evidence="5">3.1.26.4</ecNumber>
    </recommendedName>
</protein>
<dbReference type="InterPro" id="IPR022892">
    <property type="entry name" value="RNaseHI"/>
</dbReference>
<dbReference type="EC" id="3.1.26.4" evidence="5"/>
<gene>
    <name evidence="12" type="ORF">HQ497_01190</name>
</gene>
<feature type="domain" description="RNase H type-1" evidence="11">
    <location>
        <begin position="12"/>
        <end position="160"/>
    </location>
</feature>
<dbReference type="CDD" id="cd09278">
    <property type="entry name" value="RNase_HI_prokaryote_like"/>
    <property type="match status" value="1"/>
</dbReference>
<dbReference type="InterPro" id="IPR036397">
    <property type="entry name" value="RNaseH_sf"/>
</dbReference>
<evidence type="ECO:0000259" key="11">
    <source>
        <dbReference type="PROSITE" id="PS50879"/>
    </source>
</evidence>
<accession>A0A972VUE3</accession>
<keyword evidence="7" id="KW-0479">Metal-binding</keyword>
<reference evidence="12" key="1">
    <citation type="submission" date="2020-05" db="EMBL/GenBank/DDBJ databases">
        <title>Sulfur intermediates as new biogeochemical hubs in an aquatic model microbial ecosystem.</title>
        <authorList>
            <person name="Vigneron A."/>
        </authorList>
    </citation>
    <scope>NUCLEOTIDE SEQUENCE</scope>
    <source>
        <strain evidence="12">Bin.250</strain>
    </source>
</reference>
<evidence type="ECO:0000256" key="4">
    <source>
        <dbReference type="ARBA" id="ARBA00011245"/>
    </source>
</evidence>
<dbReference type="EMBL" id="JABMOJ010000047">
    <property type="protein sequence ID" value="NQV63953.1"/>
    <property type="molecule type" value="Genomic_DNA"/>
</dbReference>
<dbReference type="Proteomes" id="UP000754644">
    <property type="component" value="Unassembled WGS sequence"/>
</dbReference>
<sequence length="181" mass="19690">TKSLNPARVINPDVDITIYCDGGCDPNPGPSGSGLVVYQKATLVEMHYGLYQLAGTNNTAELNALHQAMLIAHTRLAAGFSVQILCDSMYSINAMTTWALGWKARGWQKKVGELANRELIMQMHDDYLALGGKVDIDHIKAHAGVEGNELADRLSLIAIENRCADFLPYDGLHQVAALLAR</sequence>
<comment type="catalytic activity">
    <reaction evidence="1">
        <text>Endonucleolytic cleavage to 5'-phosphomonoester.</text>
        <dbReference type="EC" id="3.1.26.4"/>
    </reaction>
</comment>
<dbReference type="GO" id="GO:0004523">
    <property type="term" value="F:RNA-DNA hybrid ribonuclease activity"/>
    <property type="evidence" value="ECO:0007669"/>
    <property type="project" value="UniProtKB-EC"/>
</dbReference>
<dbReference type="InterPro" id="IPR012337">
    <property type="entry name" value="RNaseH-like_sf"/>
</dbReference>
<evidence type="ECO:0000256" key="6">
    <source>
        <dbReference type="ARBA" id="ARBA00022722"/>
    </source>
</evidence>
<keyword evidence="8" id="KW-0255">Endonuclease</keyword>
<evidence type="ECO:0000256" key="9">
    <source>
        <dbReference type="ARBA" id="ARBA00022801"/>
    </source>
</evidence>
<keyword evidence="10" id="KW-0460">Magnesium</keyword>
<organism evidence="12 13">
    <name type="scientific">SAR86 cluster bacterium</name>
    <dbReference type="NCBI Taxonomy" id="2030880"/>
    <lineage>
        <taxon>Bacteria</taxon>
        <taxon>Pseudomonadati</taxon>
        <taxon>Pseudomonadota</taxon>
        <taxon>Gammaproteobacteria</taxon>
        <taxon>SAR86 cluster</taxon>
    </lineage>
</organism>
<dbReference type="PANTHER" id="PTHR10642:SF26">
    <property type="entry name" value="RIBONUCLEASE H1"/>
    <property type="match status" value="1"/>
</dbReference>
<evidence type="ECO:0000313" key="12">
    <source>
        <dbReference type="EMBL" id="NQV63953.1"/>
    </source>
</evidence>
<dbReference type="InterPro" id="IPR002156">
    <property type="entry name" value="RNaseH_domain"/>
</dbReference>
<feature type="non-terminal residue" evidence="12">
    <location>
        <position position="1"/>
    </location>
</feature>
<comment type="cofactor">
    <cofactor evidence="2">
        <name>Mg(2+)</name>
        <dbReference type="ChEBI" id="CHEBI:18420"/>
    </cofactor>
</comment>